<dbReference type="PROSITE" id="PS50006">
    <property type="entry name" value="FHA_DOMAIN"/>
    <property type="match status" value="1"/>
</dbReference>
<dbReference type="GO" id="GO:0005886">
    <property type="term" value="C:plasma membrane"/>
    <property type="evidence" value="ECO:0007669"/>
    <property type="project" value="UniProtKB-SubCell"/>
</dbReference>
<feature type="domain" description="FHA" evidence="9">
    <location>
        <begin position="489"/>
        <end position="543"/>
    </location>
</feature>
<accession>A0A2V5L7L1</accession>
<evidence type="ECO:0000313" key="10">
    <source>
        <dbReference type="EMBL" id="PYI66692.1"/>
    </source>
</evidence>
<evidence type="ECO:0000313" key="11">
    <source>
        <dbReference type="Proteomes" id="UP000247832"/>
    </source>
</evidence>
<feature type="transmembrane region" description="Helical" evidence="8">
    <location>
        <begin position="216"/>
        <end position="238"/>
    </location>
</feature>
<dbReference type="EMBL" id="QJVD01000013">
    <property type="protein sequence ID" value="PYI66692.1"/>
    <property type="molecule type" value="Genomic_DNA"/>
</dbReference>
<keyword evidence="3" id="KW-0597">Phosphoprotein</keyword>
<feature type="compositionally biased region" description="Polar residues" evidence="7">
    <location>
        <begin position="416"/>
        <end position="437"/>
    </location>
</feature>
<dbReference type="Gene3D" id="2.60.200.20">
    <property type="match status" value="1"/>
</dbReference>
<sequence>MARKVAEACRNCGAELAPGSAFCTLCGTAVANRAAAPAPDSVPLGGPGGPSRSGAGNAAGHAGGLGAGHGAASPVKAVPGIIPVGVQPGGPLVAPVRVGDDPRLAAAMVLVPGGAGRRLVAMIVDGVLPVILLGAAVGVGAALTTVKVSGDYKTIDFTWLAVLASIASVLSLAYGLWLWFWEARSGKTPGNILTGLRTTNMDGLPSGVLAIFLRKLIIGLGSLVFYVGAIVVIISNSWDPNGKRQGWHDKLAHTLVFNVKMGRDPLETGGIAGRESYAPAQMPAISPVNSPMPAAPAQAAGNSAVTAQTVVPGQSGQFESAPAQSAPARTVQVQAAPVQTAPLGQGAPPQQEWTASPFAPPAVSQPPQGGQAPGPITGVPTPARPPAPVNSFAPPSQQQAPQHAPQQAVQQNQAQYNPGQHNPAQHNPGQHNPAQYTPQGGGPQGGPGPGPAAAGGEEMGETRVRPADVATGLRLTFDDGSAEDIATVALIGRNPAGYDGEMIERLVSVRDSSRSVSKTHLHVRVAREGLWVTDRNSTNGSAIAVAGGRKSALQGGTPALAEVGATVHFGDRYFQVGRA</sequence>
<dbReference type="Proteomes" id="UP000247832">
    <property type="component" value="Unassembled WGS sequence"/>
</dbReference>
<feature type="region of interest" description="Disordered" evidence="7">
    <location>
        <begin position="41"/>
        <end position="60"/>
    </location>
</feature>
<dbReference type="SUPFAM" id="SSF49879">
    <property type="entry name" value="SMAD/FHA domain"/>
    <property type="match status" value="1"/>
</dbReference>
<evidence type="ECO:0000256" key="4">
    <source>
        <dbReference type="ARBA" id="ARBA00022692"/>
    </source>
</evidence>
<feature type="compositionally biased region" description="Low complexity" evidence="7">
    <location>
        <begin position="365"/>
        <end position="375"/>
    </location>
</feature>
<feature type="compositionally biased region" description="Low complexity" evidence="7">
    <location>
        <begin position="393"/>
        <end position="415"/>
    </location>
</feature>
<keyword evidence="4 8" id="KW-0812">Transmembrane</keyword>
<dbReference type="PANTHER" id="PTHR36115">
    <property type="entry name" value="PROLINE-RICH ANTIGEN HOMOLOG-RELATED"/>
    <property type="match status" value="1"/>
</dbReference>
<keyword evidence="11" id="KW-1185">Reference proteome</keyword>
<comment type="subcellular location">
    <subcellularLocation>
        <location evidence="1">Cell membrane</location>
        <topology evidence="1">Multi-pass membrane protein</topology>
    </subcellularLocation>
</comment>
<evidence type="ECO:0000256" key="5">
    <source>
        <dbReference type="ARBA" id="ARBA00022989"/>
    </source>
</evidence>
<reference evidence="10 11" key="1">
    <citation type="submission" date="2018-05" db="EMBL/GenBank/DDBJ databases">
        <title>Genetic diversity of glacier-inhabiting Cryobacterium bacteria in China and description of Cryobacterium mengkeensis sp. nov. and Arthrobacter glacialis sp. nov.</title>
        <authorList>
            <person name="Liu Q."/>
            <person name="Xin Y.-H."/>
        </authorList>
    </citation>
    <scope>NUCLEOTIDE SEQUENCE [LARGE SCALE GENOMIC DNA]</scope>
    <source>
        <strain evidence="10 11">LI2</strain>
    </source>
</reference>
<dbReference type="Pfam" id="PF13240">
    <property type="entry name" value="Zn_Ribbon_1"/>
    <property type="match status" value="1"/>
</dbReference>
<dbReference type="InterPro" id="IPR051791">
    <property type="entry name" value="Pra-immunoreactive"/>
</dbReference>
<keyword evidence="6 8" id="KW-0472">Membrane</keyword>
<comment type="caution">
    <text evidence="10">The sequence shown here is derived from an EMBL/GenBank/DDBJ whole genome shotgun (WGS) entry which is preliminary data.</text>
</comment>
<dbReference type="InterPro" id="IPR010432">
    <property type="entry name" value="RDD"/>
</dbReference>
<feature type="region of interest" description="Disordered" evidence="7">
    <location>
        <begin position="315"/>
        <end position="462"/>
    </location>
</feature>
<name>A0A2V5L7L1_9MICC</name>
<evidence type="ECO:0000256" key="1">
    <source>
        <dbReference type="ARBA" id="ARBA00004651"/>
    </source>
</evidence>
<dbReference type="RefSeq" id="WP_110501409.1">
    <property type="nucleotide sequence ID" value="NZ_QJVD01000013.1"/>
</dbReference>
<evidence type="ECO:0000259" key="9">
    <source>
        <dbReference type="PROSITE" id="PS50006"/>
    </source>
</evidence>
<keyword evidence="5 8" id="KW-1133">Transmembrane helix</keyword>
<keyword evidence="2" id="KW-1003">Cell membrane</keyword>
<evidence type="ECO:0000256" key="2">
    <source>
        <dbReference type="ARBA" id="ARBA00022475"/>
    </source>
</evidence>
<dbReference type="InterPro" id="IPR008984">
    <property type="entry name" value="SMAD_FHA_dom_sf"/>
</dbReference>
<protein>
    <recommendedName>
        <fullName evidence="9">FHA domain-containing protein</fullName>
    </recommendedName>
</protein>
<feature type="transmembrane region" description="Helical" evidence="8">
    <location>
        <begin position="127"/>
        <end position="146"/>
    </location>
</feature>
<gene>
    <name evidence="10" type="ORF">CVV68_12835</name>
</gene>
<feature type="transmembrane region" description="Helical" evidence="8">
    <location>
        <begin position="158"/>
        <end position="180"/>
    </location>
</feature>
<evidence type="ECO:0000256" key="6">
    <source>
        <dbReference type="ARBA" id="ARBA00023136"/>
    </source>
</evidence>
<organism evidence="10 11">
    <name type="scientific">Arthrobacter livingstonensis</name>
    <dbReference type="NCBI Taxonomy" id="670078"/>
    <lineage>
        <taxon>Bacteria</taxon>
        <taxon>Bacillati</taxon>
        <taxon>Actinomycetota</taxon>
        <taxon>Actinomycetes</taxon>
        <taxon>Micrococcales</taxon>
        <taxon>Micrococcaceae</taxon>
        <taxon>Arthrobacter</taxon>
    </lineage>
</organism>
<dbReference type="InterPro" id="IPR026870">
    <property type="entry name" value="Zinc_ribbon_dom"/>
</dbReference>
<dbReference type="InterPro" id="IPR000253">
    <property type="entry name" value="FHA_dom"/>
</dbReference>
<evidence type="ECO:0000256" key="7">
    <source>
        <dbReference type="SAM" id="MobiDB-lite"/>
    </source>
</evidence>
<dbReference type="Pfam" id="PF06271">
    <property type="entry name" value="RDD"/>
    <property type="match status" value="1"/>
</dbReference>
<evidence type="ECO:0000256" key="8">
    <source>
        <dbReference type="SAM" id="Phobius"/>
    </source>
</evidence>
<evidence type="ECO:0000256" key="3">
    <source>
        <dbReference type="ARBA" id="ARBA00022553"/>
    </source>
</evidence>
<dbReference type="AlphaFoldDB" id="A0A2V5L7L1"/>
<proteinExistence type="predicted"/>
<dbReference type="OrthoDB" id="3254248at2"/>